<proteinExistence type="predicted"/>
<name>A0A9X7U705_SPHYA</name>
<evidence type="ECO:0000313" key="1">
    <source>
        <dbReference type="EMBL" id="QNG44210.1"/>
    </source>
</evidence>
<reference evidence="1 2" key="1">
    <citation type="submission" date="2020-07" db="EMBL/GenBank/DDBJ databases">
        <title>Whole genome sequence of Sphingobium yanoikuyae A3.</title>
        <authorList>
            <person name="Han S.-S."/>
        </authorList>
    </citation>
    <scope>NUCLEOTIDE SEQUENCE [LARGE SCALE GENOMIC DNA]</scope>
    <source>
        <strain evidence="1 2">A3</strain>
    </source>
</reference>
<dbReference type="Proteomes" id="UP000515377">
    <property type="component" value="Chromosome"/>
</dbReference>
<evidence type="ECO:0000313" key="2">
    <source>
        <dbReference type="Proteomes" id="UP000515377"/>
    </source>
</evidence>
<dbReference type="EMBL" id="CP060122">
    <property type="protein sequence ID" value="QNG44210.1"/>
    <property type="molecule type" value="Genomic_DNA"/>
</dbReference>
<sequence>MIVDGFRHGFDDEAWEAAKGEARAVMYKVARKEGLIAYSDLVARIGSISLDAHDHRLDHFLGQIATEDDDEGLGLSTVVVVHKTGDQMPGPGFFNMAESQGRDISDPVACWMEELKAVYRRWSKK</sequence>
<accession>A0A9X7U705</accession>
<organism evidence="1 2">
    <name type="scientific">Sphingobium yanoikuyae</name>
    <name type="common">Sphingomonas yanoikuyae</name>
    <dbReference type="NCBI Taxonomy" id="13690"/>
    <lineage>
        <taxon>Bacteria</taxon>
        <taxon>Pseudomonadati</taxon>
        <taxon>Pseudomonadota</taxon>
        <taxon>Alphaproteobacteria</taxon>
        <taxon>Sphingomonadales</taxon>
        <taxon>Sphingomonadaceae</taxon>
        <taxon>Sphingobium</taxon>
    </lineage>
</organism>
<dbReference type="AlphaFoldDB" id="A0A9X7U705"/>
<protein>
    <submittedName>
        <fullName evidence="1">Uncharacterized protein</fullName>
    </submittedName>
</protein>
<gene>
    <name evidence="1" type="ORF">H3V42_20300</name>
</gene>